<dbReference type="InterPro" id="IPR019734">
    <property type="entry name" value="TPR_rpt"/>
</dbReference>
<proteinExistence type="predicted"/>
<accession>A0ABV5CAU7</accession>
<keyword evidence="6" id="KW-1185">Reference proteome</keyword>
<dbReference type="Gene3D" id="1.25.40.10">
    <property type="entry name" value="Tetratricopeptide repeat domain"/>
    <property type="match status" value="2"/>
</dbReference>
<keyword evidence="1" id="KW-0677">Repeat</keyword>
<name>A0ABV5CAU7_9SPHI</name>
<feature type="signal peptide" evidence="4">
    <location>
        <begin position="1"/>
        <end position="30"/>
    </location>
</feature>
<comment type="caution">
    <text evidence="5">The sequence shown here is derived from an EMBL/GenBank/DDBJ whole genome shotgun (WGS) entry which is preliminary data.</text>
</comment>
<dbReference type="SUPFAM" id="SSF48452">
    <property type="entry name" value="TPR-like"/>
    <property type="match status" value="1"/>
</dbReference>
<dbReference type="Proteomes" id="UP001580928">
    <property type="component" value="Unassembled WGS sequence"/>
</dbReference>
<dbReference type="EMBL" id="JBBVGT010000002">
    <property type="protein sequence ID" value="MFB5944664.1"/>
    <property type="molecule type" value="Genomic_DNA"/>
</dbReference>
<evidence type="ECO:0000256" key="1">
    <source>
        <dbReference type="ARBA" id="ARBA00022737"/>
    </source>
</evidence>
<keyword evidence="2 3" id="KW-0802">TPR repeat</keyword>
<organism evidence="5 6">
    <name type="scientific">Albibacterium profundi</name>
    <dbReference type="NCBI Taxonomy" id="3134906"/>
    <lineage>
        <taxon>Bacteria</taxon>
        <taxon>Pseudomonadati</taxon>
        <taxon>Bacteroidota</taxon>
        <taxon>Sphingobacteriia</taxon>
        <taxon>Sphingobacteriales</taxon>
        <taxon>Sphingobacteriaceae</taxon>
        <taxon>Albibacterium</taxon>
    </lineage>
</organism>
<evidence type="ECO:0000256" key="3">
    <source>
        <dbReference type="PROSITE-ProRule" id="PRU00339"/>
    </source>
</evidence>
<gene>
    <name evidence="5" type="ORF">WKR92_02340</name>
</gene>
<evidence type="ECO:0000256" key="2">
    <source>
        <dbReference type="ARBA" id="ARBA00022803"/>
    </source>
</evidence>
<sequence>MEIKLDKIRRAAKKTVLVGVLSLFGSFAFAQSGQNIESTNPYVKMGQKALIDGDFKTAVENLEKALPDEKDNLDMMYMLGYSQYQIGEYKKSIESFSTVLKGRPDDVNAHYYRAKVANTLAIEPGSKLSDKQRADLLEASIADYNKAIALDGDDMKLYQNRALAYRDLGNLIGTPTSKNYDKEAAATYYEGSIKDLETVLAKNPARKDLNLELKKLKVYKSSL</sequence>
<dbReference type="Pfam" id="PF14559">
    <property type="entry name" value="TPR_19"/>
    <property type="match status" value="1"/>
</dbReference>
<evidence type="ECO:0000313" key="6">
    <source>
        <dbReference type="Proteomes" id="UP001580928"/>
    </source>
</evidence>
<reference evidence="5 6" key="1">
    <citation type="submission" date="2024-04" db="EMBL/GenBank/DDBJ databases">
        <title>Albibacterium profundi sp. nov., isolated from sediment of the Challenger Deep of Mariana Trench.</title>
        <authorList>
            <person name="Wang Y."/>
        </authorList>
    </citation>
    <scope>NUCLEOTIDE SEQUENCE [LARGE SCALE GENOMIC DNA]</scope>
    <source>
        <strain evidence="5 6">RHL897</strain>
    </source>
</reference>
<evidence type="ECO:0000313" key="5">
    <source>
        <dbReference type="EMBL" id="MFB5944664.1"/>
    </source>
</evidence>
<keyword evidence="4" id="KW-0732">Signal</keyword>
<dbReference type="PANTHER" id="PTHR44943">
    <property type="entry name" value="CELLULOSE SYNTHASE OPERON PROTEIN C"/>
    <property type="match status" value="1"/>
</dbReference>
<feature type="repeat" description="TPR" evidence="3">
    <location>
        <begin position="39"/>
        <end position="72"/>
    </location>
</feature>
<dbReference type="InterPro" id="IPR011990">
    <property type="entry name" value="TPR-like_helical_dom_sf"/>
</dbReference>
<evidence type="ECO:0000256" key="4">
    <source>
        <dbReference type="SAM" id="SignalP"/>
    </source>
</evidence>
<dbReference type="RefSeq" id="WP_375556227.1">
    <property type="nucleotide sequence ID" value="NZ_JBBVGT010000002.1"/>
</dbReference>
<feature type="repeat" description="TPR" evidence="3">
    <location>
        <begin position="73"/>
        <end position="106"/>
    </location>
</feature>
<protein>
    <submittedName>
        <fullName evidence="5">Tetratricopeptide repeat protein</fullName>
    </submittedName>
</protein>
<feature type="chain" id="PRO_5047223428" evidence="4">
    <location>
        <begin position="31"/>
        <end position="223"/>
    </location>
</feature>
<dbReference type="InterPro" id="IPR051685">
    <property type="entry name" value="Ycf3/AcsC/BcsC/TPR_MFPF"/>
</dbReference>
<dbReference type="PROSITE" id="PS50005">
    <property type="entry name" value="TPR"/>
    <property type="match status" value="2"/>
</dbReference>
<dbReference type="PANTHER" id="PTHR44943:SF8">
    <property type="entry name" value="TPR REPEAT-CONTAINING PROTEIN MJ0263"/>
    <property type="match status" value="1"/>
</dbReference>